<organism evidence="3 4">
    <name type="scientific">Candidatus Desulfovibrio intestinavium</name>
    <dbReference type="NCBI Taxonomy" id="2838534"/>
    <lineage>
        <taxon>Bacteria</taxon>
        <taxon>Pseudomonadati</taxon>
        <taxon>Thermodesulfobacteriota</taxon>
        <taxon>Desulfovibrionia</taxon>
        <taxon>Desulfovibrionales</taxon>
        <taxon>Desulfovibrionaceae</taxon>
        <taxon>Desulfovibrio</taxon>
    </lineage>
</organism>
<dbReference type="InterPro" id="IPR039760">
    <property type="entry name" value="MOFRL_protein"/>
</dbReference>
<evidence type="ECO:0000259" key="1">
    <source>
        <dbReference type="Pfam" id="PF05161"/>
    </source>
</evidence>
<dbReference type="GO" id="GO:0005737">
    <property type="term" value="C:cytoplasm"/>
    <property type="evidence" value="ECO:0007669"/>
    <property type="project" value="TreeGrafter"/>
</dbReference>
<sequence>MRQRLERIFRAGVAAVAPDKALLRHVRREGDTLLVNGEVWPLPERGRVLVIGAGKGAAPLAQALEGVLGGRIGEGAVIVKYGHGMALDRIRLFEASHPVPDAAGQAATAELLALARQAGAEDLVICLFTGGASALTPAPVAGVTLKDMRTLTESLLACGASIGEINAFRKHLSAFGGGQLARAASPARVLCFLVSDVIGDDLGVIASGPTAPDASTFGDCLRLVERYGLTARLPEAALRVLREGAAGRLAETPKADDPLFDRVRNVLVAANGQALAAAAAEARALGFRVCVRPEPYAGEARDCAVRLLDEALALAGATTGAEPLCYLAGGECTVSLRGAGRGGRNQEMALAASLHLRECPAGERVTALFAGTDGTDGPTDAAGGFADAHVPDGMAEAAREALDNNDSYAALERAGALLRTGPTLTNVMDLAIMCVRSQTGSA</sequence>
<dbReference type="InterPro" id="IPR038614">
    <property type="entry name" value="GK_N_sf"/>
</dbReference>
<evidence type="ECO:0000259" key="2">
    <source>
        <dbReference type="Pfam" id="PF13660"/>
    </source>
</evidence>
<dbReference type="Gene3D" id="3.40.1480.10">
    <property type="entry name" value="MOFRL domain"/>
    <property type="match status" value="1"/>
</dbReference>
<dbReference type="PANTHER" id="PTHR12227:SF0">
    <property type="entry name" value="GLYCERATE KINASE"/>
    <property type="match status" value="1"/>
</dbReference>
<evidence type="ECO:0000313" key="4">
    <source>
        <dbReference type="Proteomes" id="UP000823821"/>
    </source>
</evidence>
<gene>
    <name evidence="3" type="ORF">H9784_03690</name>
</gene>
<dbReference type="Pfam" id="PF13660">
    <property type="entry name" value="DUF4147"/>
    <property type="match status" value="1"/>
</dbReference>
<dbReference type="EMBL" id="DWZD01000024">
    <property type="protein sequence ID" value="HJA78663.1"/>
    <property type="molecule type" value="Genomic_DNA"/>
</dbReference>
<accession>A0A9D2HNF8</accession>
<dbReference type="GO" id="GO:0008887">
    <property type="term" value="F:glycerate kinase activity"/>
    <property type="evidence" value="ECO:0007669"/>
    <property type="project" value="InterPro"/>
</dbReference>
<dbReference type="InterPro" id="IPR025286">
    <property type="entry name" value="MOFRL_assoc_dom"/>
</dbReference>
<dbReference type="Proteomes" id="UP000823821">
    <property type="component" value="Unassembled WGS sequence"/>
</dbReference>
<dbReference type="AlphaFoldDB" id="A0A9D2HNF8"/>
<reference evidence="3" key="2">
    <citation type="submission" date="2021-04" db="EMBL/GenBank/DDBJ databases">
        <authorList>
            <person name="Gilroy R."/>
        </authorList>
    </citation>
    <scope>NUCLEOTIDE SEQUENCE</scope>
    <source>
        <strain evidence="3">5032</strain>
    </source>
</reference>
<proteinExistence type="predicted"/>
<protein>
    <submittedName>
        <fullName evidence="3">DUF4147 domain-containing protein</fullName>
    </submittedName>
</protein>
<feature type="domain" description="MOFRL-associated" evidence="2">
    <location>
        <begin position="5"/>
        <end position="241"/>
    </location>
</feature>
<reference evidence="3" key="1">
    <citation type="journal article" date="2021" name="PeerJ">
        <title>Extensive microbial diversity within the chicken gut microbiome revealed by metagenomics and culture.</title>
        <authorList>
            <person name="Gilroy R."/>
            <person name="Ravi A."/>
            <person name="Getino M."/>
            <person name="Pursley I."/>
            <person name="Horton D.L."/>
            <person name="Alikhan N.F."/>
            <person name="Baker D."/>
            <person name="Gharbi K."/>
            <person name="Hall N."/>
            <person name="Watson M."/>
            <person name="Adriaenssens E.M."/>
            <person name="Foster-Nyarko E."/>
            <person name="Jarju S."/>
            <person name="Secka A."/>
            <person name="Antonio M."/>
            <person name="Oren A."/>
            <person name="Chaudhuri R.R."/>
            <person name="La Ragione R."/>
            <person name="Hildebrand F."/>
            <person name="Pallen M.J."/>
        </authorList>
    </citation>
    <scope>NUCLEOTIDE SEQUENCE</scope>
    <source>
        <strain evidence="3">5032</strain>
    </source>
</reference>
<comment type="caution">
    <text evidence="3">The sequence shown here is derived from an EMBL/GenBank/DDBJ whole genome shotgun (WGS) entry which is preliminary data.</text>
</comment>
<name>A0A9D2HNF8_9BACT</name>
<evidence type="ECO:0000313" key="3">
    <source>
        <dbReference type="EMBL" id="HJA78663.1"/>
    </source>
</evidence>
<feature type="domain" description="MOFRL" evidence="1">
    <location>
        <begin position="325"/>
        <end position="429"/>
    </location>
</feature>
<dbReference type="PANTHER" id="PTHR12227">
    <property type="entry name" value="GLYCERATE KINASE"/>
    <property type="match status" value="1"/>
</dbReference>
<dbReference type="InterPro" id="IPR037035">
    <property type="entry name" value="GK-like_C_sf"/>
</dbReference>
<dbReference type="Gene3D" id="3.40.50.10180">
    <property type="entry name" value="Glycerate kinase, MOFRL-like N-terminal domain"/>
    <property type="match status" value="1"/>
</dbReference>
<dbReference type="InterPro" id="IPR007835">
    <property type="entry name" value="MOFRL"/>
</dbReference>
<dbReference type="Pfam" id="PF05161">
    <property type="entry name" value="MOFRL"/>
    <property type="match status" value="1"/>
</dbReference>
<dbReference type="SUPFAM" id="SSF82544">
    <property type="entry name" value="GckA/TtuD-like"/>
    <property type="match status" value="1"/>
</dbReference>